<keyword evidence="6" id="KW-1185">Reference proteome</keyword>
<evidence type="ECO:0000313" key="6">
    <source>
        <dbReference type="Proteomes" id="UP000601435"/>
    </source>
</evidence>
<evidence type="ECO:0000256" key="2">
    <source>
        <dbReference type="ARBA" id="ARBA00023043"/>
    </source>
</evidence>
<evidence type="ECO:0000256" key="1">
    <source>
        <dbReference type="ARBA" id="ARBA00022737"/>
    </source>
</evidence>
<feature type="repeat" description="ANK" evidence="3">
    <location>
        <begin position="1"/>
        <end position="31"/>
    </location>
</feature>
<dbReference type="OrthoDB" id="285735at2759"/>
<dbReference type="SMART" id="SM00248">
    <property type="entry name" value="ANK"/>
    <property type="match status" value="4"/>
</dbReference>
<dbReference type="PROSITE" id="PS50088">
    <property type="entry name" value="ANK_REPEAT"/>
    <property type="match status" value="3"/>
</dbReference>
<dbReference type="PANTHER" id="PTHR24198:SF165">
    <property type="entry name" value="ANKYRIN REPEAT-CONTAINING PROTEIN-RELATED"/>
    <property type="match status" value="1"/>
</dbReference>
<protein>
    <submittedName>
        <fullName evidence="5">INVS protein</fullName>
    </submittedName>
</protein>
<keyword evidence="1" id="KW-0677">Repeat</keyword>
<dbReference type="SUPFAM" id="SSF48403">
    <property type="entry name" value="Ankyrin repeat"/>
    <property type="match status" value="1"/>
</dbReference>
<dbReference type="Gene3D" id="1.25.40.20">
    <property type="entry name" value="Ankyrin repeat-containing domain"/>
    <property type="match status" value="2"/>
</dbReference>
<dbReference type="EMBL" id="CAJNJA010011891">
    <property type="protein sequence ID" value="CAE7282636.1"/>
    <property type="molecule type" value="Genomic_DNA"/>
</dbReference>
<organism evidence="5 6">
    <name type="scientific">Symbiodinium necroappetens</name>
    <dbReference type="NCBI Taxonomy" id="1628268"/>
    <lineage>
        <taxon>Eukaryota</taxon>
        <taxon>Sar</taxon>
        <taxon>Alveolata</taxon>
        <taxon>Dinophyceae</taxon>
        <taxon>Suessiales</taxon>
        <taxon>Symbiodiniaceae</taxon>
        <taxon>Symbiodinium</taxon>
    </lineage>
</organism>
<feature type="repeat" description="ANK" evidence="3">
    <location>
        <begin position="32"/>
        <end position="64"/>
    </location>
</feature>
<gene>
    <name evidence="5" type="primary">INVS</name>
    <name evidence="5" type="ORF">SNEC2469_LOCUS6894</name>
</gene>
<feature type="repeat" description="ANK" evidence="3">
    <location>
        <begin position="95"/>
        <end position="118"/>
    </location>
</feature>
<comment type="caution">
    <text evidence="5">The sequence shown here is derived from an EMBL/GenBank/DDBJ whole genome shotgun (WGS) entry which is preliminary data.</text>
</comment>
<dbReference type="AlphaFoldDB" id="A0A812N0K3"/>
<keyword evidence="2 3" id="KW-0040">ANK repeat</keyword>
<dbReference type="PANTHER" id="PTHR24198">
    <property type="entry name" value="ANKYRIN REPEAT AND PROTEIN KINASE DOMAIN-CONTAINING PROTEIN"/>
    <property type="match status" value="1"/>
</dbReference>
<evidence type="ECO:0000256" key="3">
    <source>
        <dbReference type="PROSITE-ProRule" id="PRU00023"/>
    </source>
</evidence>
<feature type="non-terminal residue" evidence="5">
    <location>
        <position position="1"/>
    </location>
</feature>
<dbReference type="Pfam" id="PF12796">
    <property type="entry name" value="Ank_2"/>
    <property type="match status" value="2"/>
</dbReference>
<dbReference type="PROSITE" id="PS50297">
    <property type="entry name" value="ANK_REP_REGION"/>
    <property type="match status" value="2"/>
</dbReference>
<evidence type="ECO:0000313" key="5">
    <source>
        <dbReference type="EMBL" id="CAE7282636.1"/>
    </source>
</evidence>
<dbReference type="InterPro" id="IPR002110">
    <property type="entry name" value="Ankyrin_rpt"/>
</dbReference>
<dbReference type="Proteomes" id="UP000601435">
    <property type="component" value="Unassembled WGS sequence"/>
</dbReference>
<proteinExistence type="predicted"/>
<accession>A0A812N0K3</accession>
<name>A0A812N0K3_9DINO</name>
<sequence>MPALNMAVQAQHEHLVKLLLRNQARVDASDRKGVTPLHLATFDGSLDTMKTLISARASVEAQDCHGQTPFFFVPNRRACVVLAEAGADPNVLNYKGQTPLHLAAHAGLNDAVQWLLENMTAKACDLQDKHGRTAVYCAAHSKLKPTILLLQDKGVDTSLRPKKHRGKSVSSASKLLDDMAKK</sequence>
<dbReference type="InterPro" id="IPR036770">
    <property type="entry name" value="Ankyrin_rpt-contain_sf"/>
</dbReference>
<evidence type="ECO:0000256" key="4">
    <source>
        <dbReference type="SAM" id="MobiDB-lite"/>
    </source>
</evidence>
<reference evidence="5" key="1">
    <citation type="submission" date="2021-02" db="EMBL/GenBank/DDBJ databases">
        <authorList>
            <person name="Dougan E. K."/>
            <person name="Rhodes N."/>
            <person name="Thang M."/>
            <person name="Chan C."/>
        </authorList>
    </citation>
    <scope>NUCLEOTIDE SEQUENCE</scope>
</reference>
<feature type="region of interest" description="Disordered" evidence="4">
    <location>
        <begin position="158"/>
        <end position="182"/>
    </location>
</feature>